<feature type="transmembrane region" description="Helical" evidence="1">
    <location>
        <begin position="6"/>
        <end position="31"/>
    </location>
</feature>
<protein>
    <submittedName>
        <fullName evidence="2">NADH dehydrogenase [ubiquinone] 1 alpha subcomplex subunit 1</fullName>
    </submittedName>
</protein>
<dbReference type="STRING" id="48709.A0A1D2MU72"/>
<keyword evidence="2" id="KW-0830">Ubiquinone</keyword>
<sequence length="76" mass="8558">MWFEILPSIGVIFGALCLGQAATAFVPNMILGRPGMKRLFHPYEFDNYLRDQQLTGSPYKLQGLEAIPDEVEADKK</sequence>
<accession>A0A1D2MU72</accession>
<reference evidence="2 3" key="1">
    <citation type="journal article" date="2016" name="Genome Biol. Evol.">
        <title>Gene Family Evolution Reflects Adaptation to Soil Environmental Stressors in the Genome of the Collembolan Orchesella cincta.</title>
        <authorList>
            <person name="Faddeeva-Vakhrusheva A."/>
            <person name="Derks M.F."/>
            <person name="Anvar S.Y."/>
            <person name="Agamennone V."/>
            <person name="Suring W."/>
            <person name="Smit S."/>
            <person name="van Straalen N.M."/>
            <person name="Roelofs D."/>
        </authorList>
    </citation>
    <scope>NUCLEOTIDE SEQUENCE [LARGE SCALE GENOMIC DNA]</scope>
    <source>
        <tissue evidence="2">Mixed pool</tissue>
    </source>
</reference>
<keyword evidence="3" id="KW-1185">Reference proteome</keyword>
<dbReference type="OrthoDB" id="1920692at2759"/>
<evidence type="ECO:0000313" key="2">
    <source>
        <dbReference type="EMBL" id="ODM96451.1"/>
    </source>
</evidence>
<evidence type="ECO:0000313" key="3">
    <source>
        <dbReference type="Proteomes" id="UP000094527"/>
    </source>
</evidence>
<organism evidence="2 3">
    <name type="scientific">Orchesella cincta</name>
    <name type="common">Springtail</name>
    <name type="synonym">Podura cincta</name>
    <dbReference type="NCBI Taxonomy" id="48709"/>
    <lineage>
        <taxon>Eukaryota</taxon>
        <taxon>Metazoa</taxon>
        <taxon>Ecdysozoa</taxon>
        <taxon>Arthropoda</taxon>
        <taxon>Hexapoda</taxon>
        <taxon>Collembola</taxon>
        <taxon>Entomobryomorpha</taxon>
        <taxon>Entomobryoidea</taxon>
        <taxon>Orchesellidae</taxon>
        <taxon>Orchesellinae</taxon>
        <taxon>Orchesella</taxon>
    </lineage>
</organism>
<proteinExistence type="predicted"/>
<dbReference type="InterPro" id="IPR017384">
    <property type="entry name" value="NADH_Ub_cplx-1_asu_su-1"/>
</dbReference>
<dbReference type="Pfam" id="PF15879">
    <property type="entry name" value="MWFE"/>
    <property type="match status" value="1"/>
</dbReference>
<comment type="caution">
    <text evidence="2">The sequence shown here is derived from an EMBL/GenBank/DDBJ whole genome shotgun (WGS) entry which is preliminary data.</text>
</comment>
<keyword evidence="1" id="KW-0812">Transmembrane</keyword>
<dbReference type="Proteomes" id="UP000094527">
    <property type="component" value="Unassembled WGS sequence"/>
</dbReference>
<name>A0A1D2MU72_ORCCI</name>
<keyword evidence="1" id="KW-0472">Membrane</keyword>
<dbReference type="AlphaFoldDB" id="A0A1D2MU72"/>
<dbReference type="EMBL" id="LJIJ01000539">
    <property type="protein sequence ID" value="ODM96451.1"/>
    <property type="molecule type" value="Genomic_DNA"/>
</dbReference>
<evidence type="ECO:0000256" key="1">
    <source>
        <dbReference type="SAM" id="Phobius"/>
    </source>
</evidence>
<gene>
    <name evidence="2" type="ORF">Ocin01_10246</name>
</gene>
<keyword evidence="1" id="KW-1133">Transmembrane helix</keyword>